<accession>A0A0F8XSL9</accession>
<dbReference type="InterPro" id="IPR010982">
    <property type="entry name" value="Lambda_DNA-bd_dom_sf"/>
</dbReference>
<feature type="non-terminal residue" evidence="1">
    <location>
        <position position="1"/>
    </location>
</feature>
<gene>
    <name evidence="1" type="ORF">LCGC14_2907320</name>
</gene>
<organism evidence="1">
    <name type="scientific">marine sediment metagenome</name>
    <dbReference type="NCBI Taxonomy" id="412755"/>
    <lineage>
        <taxon>unclassified sequences</taxon>
        <taxon>metagenomes</taxon>
        <taxon>ecological metagenomes</taxon>
    </lineage>
</organism>
<dbReference type="Gene3D" id="1.10.260.40">
    <property type="entry name" value="lambda repressor-like DNA-binding domains"/>
    <property type="match status" value="1"/>
</dbReference>
<dbReference type="GO" id="GO:0003677">
    <property type="term" value="F:DNA binding"/>
    <property type="evidence" value="ECO:0007669"/>
    <property type="project" value="InterPro"/>
</dbReference>
<evidence type="ECO:0000313" key="1">
    <source>
        <dbReference type="EMBL" id="KKK72092.1"/>
    </source>
</evidence>
<proteinExistence type="predicted"/>
<evidence type="ECO:0008006" key="2">
    <source>
        <dbReference type="Google" id="ProtNLM"/>
    </source>
</evidence>
<reference evidence="1" key="1">
    <citation type="journal article" date="2015" name="Nature">
        <title>Complex archaea that bridge the gap between prokaryotes and eukaryotes.</title>
        <authorList>
            <person name="Spang A."/>
            <person name="Saw J.H."/>
            <person name="Jorgensen S.L."/>
            <person name="Zaremba-Niedzwiedzka K."/>
            <person name="Martijn J."/>
            <person name="Lind A.E."/>
            <person name="van Eijk R."/>
            <person name="Schleper C."/>
            <person name="Guy L."/>
            <person name="Ettema T.J."/>
        </authorList>
    </citation>
    <scope>NUCLEOTIDE SEQUENCE</scope>
</reference>
<dbReference type="SUPFAM" id="SSF47413">
    <property type="entry name" value="lambda repressor-like DNA-binding domains"/>
    <property type="match status" value="1"/>
</dbReference>
<comment type="caution">
    <text evidence="1">The sequence shown here is derived from an EMBL/GenBank/DDBJ whole genome shotgun (WGS) entry which is preliminary data.</text>
</comment>
<sequence length="89" mass="10046">AEVFPPIEFIEEELRARKWTLEKLATKMGGDFNTNLCALEFLQCRDKGVRLGKEGADGLARAFGTSAEYWLNLEKAWIGEPIEEAKDGR</sequence>
<name>A0A0F8XSL9_9ZZZZ</name>
<dbReference type="AlphaFoldDB" id="A0A0F8XSL9"/>
<protein>
    <recommendedName>
        <fullName evidence="2">HTH cro/C1-type domain-containing protein</fullName>
    </recommendedName>
</protein>
<dbReference type="EMBL" id="LAZR01057427">
    <property type="protein sequence ID" value="KKK72092.1"/>
    <property type="molecule type" value="Genomic_DNA"/>
</dbReference>